<dbReference type="OMA" id="RIIVQIN"/>
<protein>
    <recommendedName>
        <fullName evidence="2">Laminin G domain-containing protein</fullName>
    </recommendedName>
</protein>
<organism evidence="3 4">
    <name type="scientific">Strongylocentrotus purpuratus</name>
    <name type="common">Purple sea urchin</name>
    <dbReference type="NCBI Taxonomy" id="7668"/>
    <lineage>
        <taxon>Eukaryota</taxon>
        <taxon>Metazoa</taxon>
        <taxon>Echinodermata</taxon>
        <taxon>Eleutherozoa</taxon>
        <taxon>Echinozoa</taxon>
        <taxon>Echinoidea</taxon>
        <taxon>Euechinoidea</taxon>
        <taxon>Echinacea</taxon>
        <taxon>Camarodonta</taxon>
        <taxon>Echinidea</taxon>
        <taxon>Strongylocentrotidae</taxon>
        <taxon>Strongylocentrotus</taxon>
    </lineage>
</organism>
<dbReference type="PANTHER" id="PTHR15036:SF67">
    <property type="entry name" value="LAMININ SUBUNIT ALPHA-LIKE PROTEIN"/>
    <property type="match status" value="1"/>
</dbReference>
<dbReference type="EnsemblMetazoa" id="XM_030983312">
    <property type="protein sequence ID" value="XP_030839172"/>
    <property type="gene ID" value="LOC105444391"/>
</dbReference>
<keyword evidence="4" id="KW-1185">Reference proteome</keyword>
<keyword evidence="1" id="KW-1015">Disulfide bond</keyword>
<sequence>MEAGRLAIKHDLGEGVGILVSQTKINTGEWHAVSINRVRQMNNLFINGVSEGMAKSPGSEVNLQVTGVDFVHVGGVPSEFTIFRNVTSQKFRGCLRKFFLFRSGYPLVNPGSSFGVTHGCIEQTQRRVGMSGYGYVAFPPIPLSRETDITVTFTTLMPNATILAAGEAQGRRRRDVDPDATDIFYAIGLLNGRIIVQINNGQGRLTLKSRRGDSPYNDGSAHNVVLVKKDKRVNLIVDDRRVDTGRLSGTELYINAMSPFYIGSTGNLTLSPEFSSLPSFSGCIENLIVMKELLGFEKAASFENVTIGMCGPLTIPQPVLPTTPIPPEELETLCYNPGTPSMANTAGRFGSVAGSHLAFEIDPQEVAKV</sequence>
<dbReference type="InterPro" id="IPR013320">
    <property type="entry name" value="ConA-like_dom_sf"/>
</dbReference>
<name>A0A7M7NTK7_STRPU</name>
<comment type="caution">
    <text evidence="1">Lacks conserved residue(s) required for the propagation of feature annotation.</text>
</comment>
<reference evidence="3" key="2">
    <citation type="submission" date="2021-01" db="UniProtKB">
        <authorList>
            <consortium name="EnsemblMetazoa"/>
        </authorList>
    </citation>
    <scope>IDENTIFICATION</scope>
</reference>
<dbReference type="RefSeq" id="XP_030839172.1">
    <property type="nucleotide sequence ID" value="XM_030983312.1"/>
</dbReference>
<dbReference type="SUPFAM" id="SSF49899">
    <property type="entry name" value="Concanavalin A-like lectins/glucanases"/>
    <property type="match status" value="2"/>
</dbReference>
<dbReference type="OrthoDB" id="10011303at2759"/>
<dbReference type="PANTHER" id="PTHR15036">
    <property type="entry name" value="PIKACHURIN-LIKE PROTEIN"/>
    <property type="match status" value="1"/>
</dbReference>
<dbReference type="CDD" id="cd00110">
    <property type="entry name" value="LamG"/>
    <property type="match status" value="2"/>
</dbReference>
<feature type="domain" description="Laminin G" evidence="2">
    <location>
        <begin position="125"/>
        <end position="310"/>
    </location>
</feature>
<dbReference type="SMART" id="SM00282">
    <property type="entry name" value="LamG"/>
    <property type="match status" value="2"/>
</dbReference>
<evidence type="ECO:0000313" key="3">
    <source>
        <dbReference type="EnsemblMetazoa" id="XP_030839172"/>
    </source>
</evidence>
<dbReference type="InParanoid" id="A0A7M7NTK7"/>
<dbReference type="InterPro" id="IPR050372">
    <property type="entry name" value="Neurexin-related_CASP"/>
</dbReference>
<dbReference type="InterPro" id="IPR001791">
    <property type="entry name" value="Laminin_G"/>
</dbReference>
<feature type="domain" description="Laminin G" evidence="2">
    <location>
        <begin position="1"/>
        <end position="120"/>
    </location>
</feature>
<accession>A0A7M7NTK7</accession>
<evidence type="ECO:0000313" key="4">
    <source>
        <dbReference type="Proteomes" id="UP000007110"/>
    </source>
</evidence>
<proteinExistence type="predicted"/>
<dbReference type="Pfam" id="PF02210">
    <property type="entry name" value="Laminin_G_2"/>
    <property type="match status" value="1"/>
</dbReference>
<dbReference type="Gene3D" id="2.60.120.200">
    <property type="match status" value="2"/>
</dbReference>
<reference evidence="4" key="1">
    <citation type="submission" date="2015-02" db="EMBL/GenBank/DDBJ databases">
        <title>Genome sequencing for Strongylocentrotus purpuratus.</title>
        <authorList>
            <person name="Murali S."/>
            <person name="Liu Y."/>
            <person name="Vee V."/>
            <person name="English A."/>
            <person name="Wang M."/>
            <person name="Skinner E."/>
            <person name="Han Y."/>
            <person name="Muzny D.M."/>
            <person name="Worley K.C."/>
            <person name="Gibbs R.A."/>
        </authorList>
    </citation>
    <scope>NUCLEOTIDE SEQUENCE</scope>
</reference>
<dbReference type="Proteomes" id="UP000007110">
    <property type="component" value="Unassembled WGS sequence"/>
</dbReference>
<feature type="disulfide bond" evidence="1">
    <location>
        <begin position="283"/>
        <end position="310"/>
    </location>
</feature>
<evidence type="ECO:0000259" key="2">
    <source>
        <dbReference type="PROSITE" id="PS50025"/>
    </source>
</evidence>
<dbReference type="GeneID" id="105444391"/>
<dbReference type="Pfam" id="PF00054">
    <property type="entry name" value="Laminin_G_1"/>
    <property type="match status" value="1"/>
</dbReference>
<dbReference type="AlphaFoldDB" id="A0A7M7NTK7"/>
<evidence type="ECO:0000256" key="1">
    <source>
        <dbReference type="PROSITE-ProRule" id="PRU00122"/>
    </source>
</evidence>
<dbReference type="PROSITE" id="PS50025">
    <property type="entry name" value="LAM_G_DOMAIN"/>
    <property type="match status" value="2"/>
</dbReference>
<dbReference type="KEGG" id="spu:105444391"/>